<dbReference type="EMBL" id="JAMC01000001">
    <property type="protein sequence ID" value="KEJ91091.1"/>
    <property type="molecule type" value="Genomic_DNA"/>
</dbReference>
<dbReference type="eggNOG" id="ENOG5033ZW9">
    <property type="taxonomic scope" value="Bacteria"/>
</dbReference>
<evidence type="ECO:0000256" key="1">
    <source>
        <dbReference type="SAM" id="Phobius"/>
    </source>
</evidence>
<dbReference type="OrthoDB" id="5704138at2"/>
<keyword evidence="1" id="KW-1133">Transmembrane helix</keyword>
<keyword evidence="1" id="KW-0472">Membrane</keyword>
<dbReference type="RefSeq" id="WP_025059308.1">
    <property type="nucleotide sequence ID" value="NZ_JAMC01000001.1"/>
</dbReference>
<dbReference type="Proteomes" id="UP000027734">
    <property type="component" value="Unassembled WGS sequence"/>
</dbReference>
<evidence type="ECO:0000313" key="3">
    <source>
        <dbReference type="Proteomes" id="UP000027734"/>
    </source>
</evidence>
<evidence type="ECO:0000313" key="2">
    <source>
        <dbReference type="EMBL" id="KEJ91091.1"/>
    </source>
</evidence>
<name>A0A073INP8_9RHOB</name>
<reference evidence="2 3" key="1">
    <citation type="submission" date="2014-01" db="EMBL/GenBank/DDBJ databases">
        <title>Sulfitobacter donghicola JCM 14565 Genome Sequencing.</title>
        <authorList>
            <person name="Lai Q."/>
            <person name="Hong Z."/>
        </authorList>
    </citation>
    <scope>NUCLEOTIDE SEQUENCE [LARGE SCALE GENOMIC DNA]</scope>
    <source>
        <strain evidence="2 3">JCM 14565</strain>
    </source>
</reference>
<dbReference type="AlphaFoldDB" id="A0A073INP8"/>
<feature type="transmembrane region" description="Helical" evidence="1">
    <location>
        <begin position="114"/>
        <end position="142"/>
    </location>
</feature>
<accession>A0A073INP8</accession>
<feature type="transmembrane region" description="Helical" evidence="1">
    <location>
        <begin position="12"/>
        <end position="31"/>
    </location>
</feature>
<feature type="transmembrane region" description="Helical" evidence="1">
    <location>
        <begin position="162"/>
        <end position="185"/>
    </location>
</feature>
<sequence length="191" mass="20480">MIANTFNRLTTLPLIAHIAAAGVSFAGFQWVKARLDASYAASLHPVDYMTGQTSFSGETIKGYYSEMIETGTLGVYFQTQLIDFGFILAMMCMGLTIGTLVARASREGSWGRKLGLFAGMAVFFGALCDAVENGISFVMLANPTGFADWLALPYSGFATVKFALITLGMLLILLSIICAVTGRVFRAPKIG</sequence>
<comment type="caution">
    <text evidence="2">The sequence shown here is derived from an EMBL/GenBank/DDBJ whole genome shotgun (WGS) entry which is preliminary data.</text>
</comment>
<protein>
    <submittedName>
        <fullName evidence="2">Uncharacterized protein</fullName>
    </submittedName>
</protein>
<keyword evidence="3" id="KW-1185">Reference proteome</keyword>
<keyword evidence="1" id="KW-0812">Transmembrane</keyword>
<proteinExistence type="predicted"/>
<gene>
    <name evidence="2" type="ORF">DSW25_03140</name>
</gene>
<feature type="transmembrane region" description="Helical" evidence="1">
    <location>
        <begin position="81"/>
        <end position="102"/>
    </location>
</feature>
<organism evidence="2 3">
    <name type="scientific">Sulfitobacter donghicola DSW-25 = KCTC 12864 = JCM 14565</name>
    <dbReference type="NCBI Taxonomy" id="1300350"/>
    <lineage>
        <taxon>Bacteria</taxon>
        <taxon>Pseudomonadati</taxon>
        <taxon>Pseudomonadota</taxon>
        <taxon>Alphaproteobacteria</taxon>
        <taxon>Rhodobacterales</taxon>
        <taxon>Roseobacteraceae</taxon>
        <taxon>Sulfitobacter</taxon>
    </lineage>
</organism>